<comment type="caution">
    <text evidence="4">The sequence shown here is derived from an EMBL/GenBank/DDBJ whole genome shotgun (WGS) entry which is preliminary data.</text>
</comment>
<dbReference type="RefSeq" id="WP_111322073.1">
    <property type="nucleotide sequence ID" value="NZ_BIFX01000003.1"/>
</dbReference>
<evidence type="ECO:0000256" key="1">
    <source>
        <dbReference type="ARBA" id="ARBA00022553"/>
    </source>
</evidence>
<sequence>MSQKKRILIADDDPAILDSLELILEDAGYEVITTGDGAIIQDLVQMGPDLLLLDIWLSGWNGKDICATLKHNEQTKHLPVILFSASRETEAIARDAGADAFITKPFELDDLLDTLEQHL</sequence>
<dbReference type="GO" id="GO:0000160">
    <property type="term" value="P:phosphorelay signal transduction system"/>
    <property type="evidence" value="ECO:0007669"/>
    <property type="project" value="InterPro"/>
</dbReference>
<name>A0A326U9R3_THEHA</name>
<keyword evidence="1 2" id="KW-0597">Phosphoprotein</keyword>
<evidence type="ECO:0000313" key="5">
    <source>
        <dbReference type="Proteomes" id="UP000248806"/>
    </source>
</evidence>
<dbReference type="InterPro" id="IPR050595">
    <property type="entry name" value="Bact_response_regulator"/>
</dbReference>
<dbReference type="OrthoDB" id="161747at2"/>
<dbReference type="InterPro" id="IPR001789">
    <property type="entry name" value="Sig_transdc_resp-reg_receiver"/>
</dbReference>
<dbReference type="EMBL" id="QKUF01000006">
    <property type="protein sequence ID" value="PZW31277.1"/>
    <property type="molecule type" value="Genomic_DNA"/>
</dbReference>
<dbReference type="PANTHER" id="PTHR44591">
    <property type="entry name" value="STRESS RESPONSE REGULATOR PROTEIN 1"/>
    <property type="match status" value="1"/>
</dbReference>
<feature type="domain" description="Response regulatory" evidence="3">
    <location>
        <begin position="6"/>
        <end position="119"/>
    </location>
</feature>
<reference evidence="4 5" key="1">
    <citation type="submission" date="2018-06" db="EMBL/GenBank/DDBJ databases">
        <title>Genomic Encyclopedia of Archaeal and Bacterial Type Strains, Phase II (KMG-II): from individual species to whole genera.</title>
        <authorList>
            <person name="Goeker M."/>
        </authorList>
    </citation>
    <scope>NUCLEOTIDE SEQUENCE [LARGE SCALE GENOMIC DNA]</scope>
    <source>
        <strain evidence="4 5">ATCC BAA-1881</strain>
    </source>
</reference>
<evidence type="ECO:0000259" key="3">
    <source>
        <dbReference type="PROSITE" id="PS50110"/>
    </source>
</evidence>
<dbReference type="AlphaFoldDB" id="A0A326U9R3"/>
<dbReference type="Proteomes" id="UP000248806">
    <property type="component" value="Unassembled WGS sequence"/>
</dbReference>
<organism evidence="4 5">
    <name type="scientific">Thermosporothrix hazakensis</name>
    <dbReference type="NCBI Taxonomy" id="644383"/>
    <lineage>
        <taxon>Bacteria</taxon>
        <taxon>Bacillati</taxon>
        <taxon>Chloroflexota</taxon>
        <taxon>Ktedonobacteria</taxon>
        <taxon>Ktedonobacterales</taxon>
        <taxon>Thermosporotrichaceae</taxon>
        <taxon>Thermosporothrix</taxon>
    </lineage>
</organism>
<dbReference type="Pfam" id="PF00072">
    <property type="entry name" value="Response_reg"/>
    <property type="match status" value="1"/>
</dbReference>
<dbReference type="SUPFAM" id="SSF52172">
    <property type="entry name" value="CheY-like"/>
    <property type="match status" value="1"/>
</dbReference>
<dbReference type="PANTHER" id="PTHR44591:SF18">
    <property type="entry name" value="REGULATORY PROTEIN"/>
    <property type="match status" value="1"/>
</dbReference>
<evidence type="ECO:0000256" key="2">
    <source>
        <dbReference type="PROSITE-ProRule" id="PRU00169"/>
    </source>
</evidence>
<proteinExistence type="predicted"/>
<dbReference type="PROSITE" id="PS50110">
    <property type="entry name" value="RESPONSE_REGULATORY"/>
    <property type="match status" value="1"/>
</dbReference>
<gene>
    <name evidence="4" type="ORF">EI42_02374</name>
</gene>
<dbReference type="Gene3D" id="3.40.50.2300">
    <property type="match status" value="1"/>
</dbReference>
<evidence type="ECO:0000313" key="4">
    <source>
        <dbReference type="EMBL" id="PZW31277.1"/>
    </source>
</evidence>
<dbReference type="SMART" id="SM00448">
    <property type="entry name" value="REC"/>
    <property type="match status" value="1"/>
</dbReference>
<feature type="modified residue" description="4-aspartylphosphate" evidence="2">
    <location>
        <position position="54"/>
    </location>
</feature>
<accession>A0A326U9R3</accession>
<dbReference type="InterPro" id="IPR011006">
    <property type="entry name" value="CheY-like_superfamily"/>
</dbReference>
<protein>
    <submittedName>
        <fullName evidence="4">Response regulator receiver domain-containing protein</fullName>
    </submittedName>
</protein>
<keyword evidence="5" id="KW-1185">Reference proteome</keyword>